<keyword evidence="10" id="KW-1185">Reference proteome</keyword>
<dbReference type="PANTHER" id="PTHR41523:SF8">
    <property type="entry name" value="ETHYLENE RESPONSE SENSOR PROTEIN"/>
    <property type="match status" value="1"/>
</dbReference>
<keyword evidence="5" id="KW-0547">Nucleotide-binding</keyword>
<comment type="caution">
    <text evidence="9">The sequence shown here is derived from an EMBL/GenBank/DDBJ whole genome shotgun (WGS) entry which is preliminary data.</text>
</comment>
<evidence type="ECO:0000256" key="5">
    <source>
        <dbReference type="ARBA" id="ARBA00022741"/>
    </source>
</evidence>
<keyword evidence="3" id="KW-0597">Phosphoprotein</keyword>
<dbReference type="InterPro" id="IPR029016">
    <property type="entry name" value="GAF-like_dom_sf"/>
</dbReference>
<dbReference type="Proteomes" id="UP000292781">
    <property type="component" value="Unassembled WGS sequence"/>
</dbReference>
<accession>A0A4Q9VKV4</accession>
<dbReference type="GO" id="GO:0005524">
    <property type="term" value="F:ATP binding"/>
    <property type="evidence" value="ECO:0007669"/>
    <property type="project" value="UniProtKB-KW"/>
</dbReference>
<gene>
    <name evidence="9" type="ORF">EYW49_15610</name>
</gene>
<dbReference type="Gene3D" id="3.30.565.10">
    <property type="entry name" value="Histidine kinase-like ATPase, C-terminal domain"/>
    <property type="match status" value="1"/>
</dbReference>
<dbReference type="Gene3D" id="3.30.450.40">
    <property type="match status" value="1"/>
</dbReference>
<dbReference type="PANTHER" id="PTHR41523">
    <property type="entry name" value="TWO-COMPONENT SYSTEM SENSOR PROTEIN"/>
    <property type="match status" value="1"/>
</dbReference>
<evidence type="ECO:0000256" key="7">
    <source>
        <dbReference type="ARBA" id="ARBA00022840"/>
    </source>
</evidence>
<protein>
    <recommendedName>
        <fullName evidence="2">histidine kinase</fullName>
        <ecNumber evidence="2">2.7.13.3</ecNumber>
    </recommendedName>
</protein>
<evidence type="ECO:0000256" key="2">
    <source>
        <dbReference type="ARBA" id="ARBA00012438"/>
    </source>
</evidence>
<evidence type="ECO:0000256" key="3">
    <source>
        <dbReference type="ARBA" id="ARBA00022553"/>
    </source>
</evidence>
<dbReference type="SMART" id="SM00065">
    <property type="entry name" value="GAF"/>
    <property type="match status" value="1"/>
</dbReference>
<dbReference type="Pfam" id="PF07568">
    <property type="entry name" value="HisKA_2"/>
    <property type="match status" value="1"/>
</dbReference>
<name>A0A4Q9VKV4_9HYPH</name>
<dbReference type="SUPFAM" id="SSF55874">
    <property type="entry name" value="ATPase domain of HSP90 chaperone/DNA topoisomerase II/histidine kinase"/>
    <property type="match status" value="1"/>
</dbReference>
<dbReference type="InterPro" id="IPR005467">
    <property type="entry name" value="His_kinase_dom"/>
</dbReference>
<comment type="catalytic activity">
    <reaction evidence="1">
        <text>ATP + protein L-histidine = ADP + protein N-phospho-L-histidine.</text>
        <dbReference type="EC" id="2.7.13.3"/>
    </reaction>
</comment>
<dbReference type="RefSeq" id="WP_131310519.1">
    <property type="nucleotide sequence ID" value="NZ_SJFN01000024.1"/>
</dbReference>
<dbReference type="GO" id="GO:0004673">
    <property type="term" value="F:protein histidine kinase activity"/>
    <property type="evidence" value="ECO:0007669"/>
    <property type="project" value="UniProtKB-EC"/>
</dbReference>
<dbReference type="InterPro" id="IPR003594">
    <property type="entry name" value="HATPase_dom"/>
</dbReference>
<evidence type="ECO:0000256" key="6">
    <source>
        <dbReference type="ARBA" id="ARBA00022777"/>
    </source>
</evidence>
<dbReference type="SUPFAM" id="SSF55781">
    <property type="entry name" value="GAF domain-like"/>
    <property type="match status" value="1"/>
</dbReference>
<dbReference type="InterPro" id="IPR036890">
    <property type="entry name" value="HATPase_C_sf"/>
</dbReference>
<dbReference type="SMART" id="SM00387">
    <property type="entry name" value="HATPase_c"/>
    <property type="match status" value="1"/>
</dbReference>
<keyword evidence="7" id="KW-0067">ATP-binding</keyword>
<proteinExistence type="predicted"/>
<dbReference type="OrthoDB" id="9767435at2"/>
<organism evidence="9 10">
    <name type="scientific">Siculibacillus lacustris</name>
    <dbReference type="NCBI Taxonomy" id="1549641"/>
    <lineage>
        <taxon>Bacteria</taxon>
        <taxon>Pseudomonadati</taxon>
        <taxon>Pseudomonadota</taxon>
        <taxon>Alphaproteobacteria</taxon>
        <taxon>Hyphomicrobiales</taxon>
        <taxon>Ancalomicrobiaceae</taxon>
        <taxon>Siculibacillus</taxon>
    </lineage>
</organism>
<sequence>MDDSEATVRKLRRQQAALAGFGSFALRQSDLLKVLTEAAEVCAHCMDVPFSKVCRYRPDENDLLVEAGYGWKNGVIGNVVSRADASSPQGRAFSTGRPSICRDLRADGEFVLPGFYAEHGVISTVDVIIKGNGEPFGVLEIDNDHQSDYDQHDIDFLTGFANVIAEAVATSARTDLLRSTLAVMTTAVDEKDRLLDQKNVLAEELQHRVRNNLQLIYGMLYKQLYDTQDVDGRRGLKAIARRVSTLAQVYDHLLGSEMTRTTDFGAYVTSLCVSLGEIQATTGGSIALTCESETILIDLDAVTALGLIVTELAANSFDHAYPGGRGTIAVAVHEVPGDPETGILTVRDDGPGFTVDPEGRRHGLGLVRRLVEQLGGSVTVDFTPGTLWTIRFPIRSAAA</sequence>
<dbReference type="EC" id="2.7.13.3" evidence="2"/>
<dbReference type="AlphaFoldDB" id="A0A4Q9VKV4"/>
<feature type="domain" description="Histidine kinase" evidence="8">
    <location>
        <begin position="204"/>
        <end position="396"/>
    </location>
</feature>
<dbReference type="InterPro" id="IPR011495">
    <property type="entry name" value="Sig_transdc_His_kin_sub2_dim/P"/>
</dbReference>
<dbReference type="Pfam" id="PF01590">
    <property type="entry name" value="GAF"/>
    <property type="match status" value="1"/>
</dbReference>
<evidence type="ECO:0000259" key="8">
    <source>
        <dbReference type="PROSITE" id="PS50109"/>
    </source>
</evidence>
<keyword evidence="6" id="KW-0418">Kinase</keyword>
<evidence type="ECO:0000313" key="9">
    <source>
        <dbReference type="EMBL" id="TBW35818.1"/>
    </source>
</evidence>
<dbReference type="EMBL" id="SJFN01000024">
    <property type="protein sequence ID" value="TBW35818.1"/>
    <property type="molecule type" value="Genomic_DNA"/>
</dbReference>
<reference evidence="9 10" key="1">
    <citation type="submission" date="2019-02" db="EMBL/GenBank/DDBJ databases">
        <title>Siculibacillus lacustris gen. nov., sp. nov., a new rosette-forming bacterium isolated from a freshwater crater lake (Lake St. Ana, Romania).</title>
        <authorList>
            <person name="Felfoldi T."/>
            <person name="Marton Z."/>
            <person name="Szabo A."/>
            <person name="Mentes A."/>
            <person name="Boka K."/>
            <person name="Marialigeti K."/>
            <person name="Mathe I."/>
            <person name="Koncz M."/>
            <person name="Schumann P."/>
            <person name="Toth E."/>
        </authorList>
    </citation>
    <scope>NUCLEOTIDE SEQUENCE [LARGE SCALE GENOMIC DNA]</scope>
    <source>
        <strain evidence="9 10">SA-279</strain>
    </source>
</reference>
<dbReference type="PROSITE" id="PS50109">
    <property type="entry name" value="HIS_KIN"/>
    <property type="match status" value="1"/>
</dbReference>
<dbReference type="InterPro" id="IPR003018">
    <property type="entry name" value="GAF"/>
</dbReference>
<evidence type="ECO:0000256" key="4">
    <source>
        <dbReference type="ARBA" id="ARBA00022679"/>
    </source>
</evidence>
<dbReference type="Pfam" id="PF02518">
    <property type="entry name" value="HATPase_c"/>
    <property type="match status" value="1"/>
</dbReference>
<evidence type="ECO:0000313" key="10">
    <source>
        <dbReference type="Proteomes" id="UP000292781"/>
    </source>
</evidence>
<keyword evidence="4" id="KW-0808">Transferase</keyword>
<evidence type="ECO:0000256" key="1">
    <source>
        <dbReference type="ARBA" id="ARBA00000085"/>
    </source>
</evidence>